<dbReference type="SUPFAM" id="SSF161098">
    <property type="entry name" value="MetI-like"/>
    <property type="match status" value="1"/>
</dbReference>
<evidence type="ECO:0000256" key="1">
    <source>
        <dbReference type="ARBA" id="ARBA00004651"/>
    </source>
</evidence>
<accession>A0ABT9YAD1</accession>
<evidence type="ECO:0000313" key="9">
    <source>
        <dbReference type="EMBL" id="MDQ0204496.1"/>
    </source>
</evidence>
<evidence type="ECO:0000259" key="8">
    <source>
        <dbReference type="PROSITE" id="PS50928"/>
    </source>
</evidence>
<dbReference type="EMBL" id="JAUSUE010000017">
    <property type="protein sequence ID" value="MDQ0204496.1"/>
    <property type="molecule type" value="Genomic_DNA"/>
</dbReference>
<dbReference type="InterPro" id="IPR000515">
    <property type="entry name" value="MetI-like"/>
</dbReference>
<keyword evidence="5 7" id="KW-1133">Transmembrane helix</keyword>
<organism evidence="9 10">
    <name type="scientific">Pectinatus haikarae</name>
    <dbReference type="NCBI Taxonomy" id="349096"/>
    <lineage>
        <taxon>Bacteria</taxon>
        <taxon>Bacillati</taxon>
        <taxon>Bacillota</taxon>
        <taxon>Negativicutes</taxon>
        <taxon>Selenomonadales</taxon>
        <taxon>Selenomonadaceae</taxon>
        <taxon>Pectinatus</taxon>
    </lineage>
</organism>
<feature type="domain" description="ABC transmembrane type-1" evidence="8">
    <location>
        <begin position="63"/>
        <end position="247"/>
    </location>
</feature>
<dbReference type="RefSeq" id="WP_196605517.1">
    <property type="nucleotide sequence ID" value="NZ_CP116940.1"/>
</dbReference>
<feature type="transmembrane region" description="Helical" evidence="7">
    <location>
        <begin position="108"/>
        <end position="127"/>
    </location>
</feature>
<feature type="transmembrane region" description="Helical" evidence="7">
    <location>
        <begin position="20"/>
        <end position="39"/>
    </location>
</feature>
<sequence>MKEMAASKYIQTAKYLSLYWILPILVLLLWKGAALLGIIHNYTLPSPDKVIQTAVTLTADGTLAGNIIISILRVLEGFFLALAAALAVGVAAGLSGKFEIITDFILQVLKPIPPIAWIPLAILWFGIGEASKIYIIFIGAFFPVFLNTLDGIKNIDRKYIELARVYEVSKKRVIKQVVLPGALPFIMTGTRLGLGSAWICVVASEMIAATRGVGYMLMDGRDLARPDMVILGMIIIGIVGKFMDDILKKLSTVMIKWN</sequence>
<gene>
    <name evidence="9" type="ORF">J2S01_002224</name>
</gene>
<evidence type="ECO:0000313" key="10">
    <source>
        <dbReference type="Proteomes" id="UP001239167"/>
    </source>
</evidence>
<keyword evidence="2 7" id="KW-0813">Transport</keyword>
<feature type="transmembrane region" description="Helical" evidence="7">
    <location>
        <begin position="133"/>
        <end position="152"/>
    </location>
</feature>
<comment type="subcellular location">
    <subcellularLocation>
        <location evidence="1 7">Cell membrane</location>
        <topology evidence="1 7">Multi-pass membrane protein</topology>
    </subcellularLocation>
</comment>
<dbReference type="PANTHER" id="PTHR30151">
    <property type="entry name" value="ALKANE SULFONATE ABC TRANSPORTER-RELATED, MEMBRANE SUBUNIT"/>
    <property type="match status" value="1"/>
</dbReference>
<evidence type="ECO:0000256" key="6">
    <source>
        <dbReference type="ARBA" id="ARBA00023136"/>
    </source>
</evidence>
<evidence type="ECO:0000256" key="3">
    <source>
        <dbReference type="ARBA" id="ARBA00022475"/>
    </source>
</evidence>
<feature type="transmembrane region" description="Helical" evidence="7">
    <location>
        <begin position="196"/>
        <end position="217"/>
    </location>
</feature>
<dbReference type="Proteomes" id="UP001239167">
    <property type="component" value="Unassembled WGS sequence"/>
</dbReference>
<evidence type="ECO:0000256" key="4">
    <source>
        <dbReference type="ARBA" id="ARBA00022692"/>
    </source>
</evidence>
<protein>
    <submittedName>
        <fullName evidence="9">Sulfonate transport system permease protein</fullName>
    </submittedName>
</protein>
<feature type="transmembrane region" description="Helical" evidence="7">
    <location>
        <begin position="229"/>
        <end position="247"/>
    </location>
</feature>
<dbReference type="CDD" id="cd06261">
    <property type="entry name" value="TM_PBP2"/>
    <property type="match status" value="1"/>
</dbReference>
<keyword evidence="4 7" id="KW-0812">Transmembrane</keyword>
<dbReference type="InterPro" id="IPR035906">
    <property type="entry name" value="MetI-like_sf"/>
</dbReference>
<keyword evidence="3" id="KW-1003">Cell membrane</keyword>
<name>A0ABT9YAD1_9FIRM</name>
<feature type="transmembrane region" description="Helical" evidence="7">
    <location>
        <begin position="51"/>
        <end position="72"/>
    </location>
</feature>
<dbReference type="Pfam" id="PF00528">
    <property type="entry name" value="BPD_transp_1"/>
    <property type="match status" value="1"/>
</dbReference>
<reference evidence="9 10" key="1">
    <citation type="submission" date="2023-07" db="EMBL/GenBank/DDBJ databases">
        <title>Genomic Encyclopedia of Type Strains, Phase IV (KMG-IV): sequencing the most valuable type-strain genomes for metagenomic binning, comparative biology and taxonomic classification.</title>
        <authorList>
            <person name="Goeker M."/>
        </authorList>
    </citation>
    <scope>NUCLEOTIDE SEQUENCE [LARGE SCALE GENOMIC DNA]</scope>
    <source>
        <strain evidence="9 10">DSM 16980</strain>
    </source>
</reference>
<comment type="similarity">
    <text evidence="7">Belongs to the binding-protein-dependent transport system permease family.</text>
</comment>
<evidence type="ECO:0000256" key="7">
    <source>
        <dbReference type="RuleBase" id="RU363032"/>
    </source>
</evidence>
<comment type="caution">
    <text evidence="9">The sequence shown here is derived from an EMBL/GenBank/DDBJ whole genome shotgun (WGS) entry which is preliminary data.</text>
</comment>
<proteinExistence type="inferred from homology"/>
<dbReference type="PROSITE" id="PS50928">
    <property type="entry name" value="ABC_TM1"/>
    <property type="match status" value="1"/>
</dbReference>
<dbReference type="Gene3D" id="1.10.3720.10">
    <property type="entry name" value="MetI-like"/>
    <property type="match status" value="1"/>
</dbReference>
<evidence type="ECO:0000256" key="5">
    <source>
        <dbReference type="ARBA" id="ARBA00022989"/>
    </source>
</evidence>
<feature type="transmembrane region" description="Helical" evidence="7">
    <location>
        <begin position="78"/>
        <end position="96"/>
    </location>
</feature>
<evidence type="ECO:0000256" key="2">
    <source>
        <dbReference type="ARBA" id="ARBA00022448"/>
    </source>
</evidence>
<dbReference type="PANTHER" id="PTHR30151:SF0">
    <property type="entry name" value="ABC TRANSPORTER PERMEASE PROTEIN MJ0413-RELATED"/>
    <property type="match status" value="1"/>
</dbReference>
<keyword evidence="10" id="KW-1185">Reference proteome</keyword>
<keyword evidence="6 7" id="KW-0472">Membrane</keyword>